<protein>
    <submittedName>
        <fullName evidence="5">ADP-ribose pyrophosphatase YjhB (NUDIX family)</fullName>
    </submittedName>
</protein>
<dbReference type="Gene3D" id="3.90.79.10">
    <property type="entry name" value="Nucleoside Triphosphate Pyrophosphohydrolase"/>
    <property type="match status" value="1"/>
</dbReference>
<evidence type="ECO:0000313" key="5">
    <source>
        <dbReference type="EMBL" id="TWH65141.1"/>
    </source>
</evidence>
<keyword evidence="2" id="KW-0378">Hydrolase</keyword>
<dbReference type="InterPro" id="IPR015797">
    <property type="entry name" value="NUDIX_hydrolase-like_dom_sf"/>
</dbReference>
<dbReference type="PANTHER" id="PTHR43046">
    <property type="entry name" value="GDP-MANNOSE MANNOSYL HYDROLASE"/>
    <property type="match status" value="1"/>
</dbReference>
<feature type="domain" description="Nudix hydrolase" evidence="4">
    <location>
        <begin position="44"/>
        <end position="134"/>
    </location>
</feature>
<dbReference type="RefSeq" id="WP_145772542.1">
    <property type="nucleotide sequence ID" value="NZ_BAAATQ010000054.1"/>
</dbReference>
<evidence type="ECO:0000256" key="1">
    <source>
        <dbReference type="ARBA" id="ARBA00001946"/>
    </source>
</evidence>
<dbReference type="OrthoDB" id="9814308at2"/>
<dbReference type="AlphaFoldDB" id="A0A562I273"/>
<name>A0A562I273_MICOL</name>
<evidence type="ECO:0000313" key="6">
    <source>
        <dbReference type="Proteomes" id="UP000319825"/>
    </source>
</evidence>
<sequence>MTRTPLDEADTEELLRLLGLLRERGGHVPHMPLAIWRALSTLTPQPAVELLVTSDGSDVLCTWREDEHWHGWHLPGGFVGPGESAEQACDRVARRELGFGVDVVGHLGTFAWPDHPYASTLSLLYACRARGGPAALADRRDGSLFRSPPPVLIPHHRAFVDRFLATAPHHAGAQPPPHHAGALPPTPHHADGALPLAPHPSKE</sequence>
<dbReference type="Pfam" id="PF00293">
    <property type="entry name" value="NUDIX"/>
    <property type="match status" value="1"/>
</dbReference>
<comment type="cofactor">
    <cofactor evidence="1">
        <name>Mg(2+)</name>
        <dbReference type="ChEBI" id="CHEBI:18420"/>
    </cofactor>
</comment>
<evidence type="ECO:0000259" key="4">
    <source>
        <dbReference type="Pfam" id="PF00293"/>
    </source>
</evidence>
<dbReference type="CDD" id="cd02883">
    <property type="entry name" value="NUDIX_Hydrolase"/>
    <property type="match status" value="1"/>
</dbReference>
<dbReference type="Proteomes" id="UP000319825">
    <property type="component" value="Unassembled WGS sequence"/>
</dbReference>
<organism evidence="5 6">
    <name type="scientific">Micromonospora olivasterospora</name>
    <dbReference type="NCBI Taxonomy" id="1880"/>
    <lineage>
        <taxon>Bacteria</taxon>
        <taxon>Bacillati</taxon>
        <taxon>Actinomycetota</taxon>
        <taxon>Actinomycetes</taxon>
        <taxon>Micromonosporales</taxon>
        <taxon>Micromonosporaceae</taxon>
        <taxon>Micromonospora</taxon>
    </lineage>
</organism>
<keyword evidence="6" id="KW-1185">Reference proteome</keyword>
<proteinExistence type="predicted"/>
<dbReference type="InterPro" id="IPR000086">
    <property type="entry name" value="NUDIX_hydrolase_dom"/>
</dbReference>
<dbReference type="EMBL" id="VLKE01000001">
    <property type="protein sequence ID" value="TWH65141.1"/>
    <property type="molecule type" value="Genomic_DNA"/>
</dbReference>
<accession>A0A562I273</accession>
<dbReference type="PANTHER" id="PTHR43046:SF14">
    <property type="entry name" value="MUTT_NUDIX FAMILY PROTEIN"/>
    <property type="match status" value="1"/>
</dbReference>
<feature type="region of interest" description="Disordered" evidence="3">
    <location>
        <begin position="168"/>
        <end position="203"/>
    </location>
</feature>
<dbReference type="GO" id="GO:0016787">
    <property type="term" value="F:hydrolase activity"/>
    <property type="evidence" value="ECO:0007669"/>
    <property type="project" value="UniProtKB-KW"/>
</dbReference>
<reference evidence="5 6" key="1">
    <citation type="submission" date="2019-07" db="EMBL/GenBank/DDBJ databases">
        <title>R&amp;d 2014.</title>
        <authorList>
            <person name="Klenk H.-P."/>
        </authorList>
    </citation>
    <scope>NUCLEOTIDE SEQUENCE [LARGE SCALE GENOMIC DNA]</scope>
    <source>
        <strain evidence="5 6">DSM 43868</strain>
    </source>
</reference>
<feature type="compositionally biased region" description="Low complexity" evidence="3">
    <location>
        <begin position="168"/>
        <end position="183"/>
    </location>
</feature>
<gene>
    <name evidence="5" type="ORF">JD77_00076</name>
</gene>
<dbReference type="SUPFAM" id="SSF55811">
    <property type="entry name" value="Nudix"/>
    <property type="match status" value="1"/>
</dbReference>
<evidence type="ECO:0000256" key="3">
    <source>
        <dbReference type="SAM" id="MobiDB-lite"/>
    </source>
</evidence>
<comment type="caution">
    <text evidence="5">The sequence shown here is derived from an EMBL/GenBank/DDBJ whole genome shotgun (WGS) entry which is preliminary data.</text>
</comment>
<evidence type="ECO:0000256" key="2">
    <source>
        <dbReference type="ARBA" id="ARBA00022801"/>
    </source>
</evidence>